<gene>
    <name evidence="3" type="ORF">FOZ60_007613</name>
</gene>
<comment type="caution">
    <text evidence="3">The sequence shown here is derived from an EMBL/GenBank/DDBJ whole genome shotgun (WGS) entry which is preliminary data.</text>
</comment>
<dbReference type="OrthoDB" id="6769926at2759"/>
<name>A0A7J6PFV4_PEROL</name>
<feature type="compositionally biased region" description="Low complexity" evidence="2">
    <location>
        <begin position="694"/>
        <end position="710"/>
    </location>
</feature>
<organism evidence="3 4">
    <name type="scientific">Perkinsus olseni</name>
    <name type="common">Perkinsus atlanticus</name>
    <dbReference type="NCBI Taxonomy" id="32597"/>
    <lineage>
        <taxon>Eukaryota</taxon>
        <taxon>Sar</taxon>
        <taxon>Alveolata</taxon>
        <taxon>Perkinsozoa</taxon>
        <taxon>Perkinsea</taxon>
        <taxon>Perkinsida</taxon>
        <taxon>Perkinsidae</taxon>
        <taxon>Perkinsus</taxon>
    </lineage>
</organism>
<evidence type="ECO:0000313" key="4">
    <source>
        <dbReference type="Proteomes" id="UP000541610"/>
    </source>
</evidence>
<feature type="region of interest" description="Disordered" evidence="2">
    <location>
        <begin position="679"/>
        <end position="746"/>
    </location>
</feature>
<proteinExistence type="predicted"/>
<reference evidence="3 4" key="1">
    <citation type="submission" date="2020-04" db="EMBL/GenBank/DDBJ databases">
        <title>Perkinsus olseni comparative genomics.</title>
        <authorList>
            <person name="Bogema D.R."/>
        </authorList>
    </citation>
    <scope>NUCLEOTIDE SEQUENCE [LARGE SCALE GENOMIC DNA]</scope>
    <source>
        <strain evidence="3">00978-12</strain>
    </source>
</reference>
<protein>
    <submittedName>
        <fullName evidence="3">Uncharacterized protein</fullName>
    </submittedName>
</protein>
<sequence length="857" mass="93658">MPAESGYSTPTSSVPSPQKQDLDVVRQQAGIAASEAGLEGTARELAINQAVTNAEAFNSLLDYISAGIKTSSGAESSNQVRPSVRREDVRVSIQMPERYTGSTDLSSWLRRYENTANSAGWDSRTKAERLGTYLADDYYESWDAYATKTDFAQDCKIMLNVLARCPTDATLERFQQLTWNGETNLAVFLARAKRILSEYNSKLPSDRQLSQASMDEMILDKLISMVPGAAKAELRRQRPSKVEDMVNIVSDYSPEAGVATSTLQQLEKRLDSKLQKVLAAVSRPLSESGQLEKLQQQVQALQQRGNVVERLAHEIILGHDFLTHFGMEPGYSEGLPLRLFGFPSTREAPRIHPLLKKTTMLGATLHDSTRLTTVGPDDDVRPSQGKDTLLSTSSVNHQEAQGSPKDTYVQHRHDEDWECSVPIIQTTNFDATHGKLVFAAVKDTSKVSPLEATPLCFRSESSDDQQVASAPEEWPGPGVEPDSLLDDDLAQALQFAIPDFTDVGKTLPEVPKDSPAYKDLTKLCVEFGQVQNMLFDPEAFARYISHTRAMIQDKVNECVTQAAMSYKASYNAKSRERLARANKLSPRWEGEWYVLKALPNLENKTVEVIHPATNRVKVISVDHLLIDPIQPEEVPVAVLDLLRQETTSSSSESSVVRDLPYQHGPEVPIVAEYVDSRVGPSLAQGTGPQDPEVQSTGSSSEQQRSSAPASVDGARPDGAEEVEEIVADYDDDGHSGFGSQGSQALRSALGDDVQDFVSVNQSDLVSSRASEESGLSANESAQPHSTSSSSSASSPVVGEDGDLGGEESDGVRSNAEGVESNEESSSSEEAAEVPPHDWSLARDRPRREVRPPKRLNL</sequence>
<evidence type="ECO:0000256" key="2">
    <source>
        <dbReference type="SAM" id="MobiDB-lite"/>
    </source>
</evidence>
<dbReference type="Proteomes" id="UP000541610">
    <property type="component" value="Unassembled WGS sequence"/>
</dbReference>
<evidence type="ECO:0000256" key="1">
    <source>
        <dbReference type="SAM" id="Coils"/>
    </source>
</evidence>
<feature type="compositionally biased region" description="Low complexity" evidence="2">
    <location>
        <begin position="785"/>
        <end position="798"/>
    </location>
</feature>
<keyword evidence="1" id="KW-0175">Coiled coil</keyword>
<feature type="compositionally biased region" description="Basic and acidic residues" evidence="2">
    <location>
        <begin position="839"/>
        <end position="851"/>
    </location>
</feature>
<feature type="coiled-coil region" evidence="1">
    <location>
        <begin position="263"/>
        <end position="311"/>
    </location>
</feature>
<feature type="region of interest" description="Disordered" evidence="2">
    <location>
        <begin position="763"/>
        <end position="857"/>
    </location>
</feature>
<feature type="compositionally biased region" description="Polar residues" evidence="2">
    <location>
        <begin position="763"/>
        <end position="784"/>
    </location>
</feature>
<evidence type="ECO:0000313" key="3">
    <source>
        <dbReference type="EMBL" id="KAF4694646.1"/>
    </source>
</evidence>
<feature type="compositionally biased region" description="Acidic residues" evidence="2">
    <location>
        <begin position="799"/>
        <end position="808"/>
    </location>
</feature>
<feature type="region of interest" description="Disordered" evidence="2">
    <location>
        <begin position="367"/>
        <end position="407"/>
    </location>
</feature>
<feature type="compositionally biased region" description="Polar residues" evidence="2">
    <location>
        <begin position="385"/>
        <end position="401"/>
    </location>
</feature>
<dbReference type="EMBL" id="JABANP010000030">
    <property type="protein sequence ID" value="KAF4694646.1"/>
    <property type="molecule type" value="Genomic_DNA"/>
</dbReference>
<dbReference type="AlphaFoldDB" id="A0A7J6PFV4"/>
<feature type="region of interest" description="Disordered" evidence="2">
    <location>
        <begin position="458"/>
        <end position="482"/>
    </location>
</feature>
<feature type="region of interest" description="Disordered" evidence="2">
    <location>
        <begin position="1"/>
        <end position="22"/>
    </location>
</feature>
<accession>A0A7J6PFV4</accession>
<feature type="compositionally biased region" description="Polar residues" evidence="2">
    <location>
        <begin position="1"/>
        <end position="19"/>
    </location>
</feature>
<feature type="compositionally biased region" description="Acidic residues" evidence="2">
    <location>
        <begin position="719"/>
        <end position="731"/>
    </location>
</feature>
<feature type="compositionally biased region" description="Acidic residues" evidence="2">
    <location>
        <begin position="819"/>
        <end position="831"/>
    </location>
</feature>